<dbReference type="Proteomes" id="UP000824056">
    <property type="component" value="Unassembled WGS sequence"/>
</dbReference>
<comment type="caution">
    <text evidence="9">Lacks conserved residue(s) required for the propagation of feature annotation.</text>
</comment>
<keyword evidence="8 9" id="KW-0472">Membrane</keyword>
<gene>
    <name evidence="10" type="ORF">H9809_09640</name>
</gene>
<dbReference type="GO" id="GO:0005886">
    <property type="term" value="C:plasma membrane"/>
    <property type="evidence" value="ECO:0007669"/>
    <property type="project" value="UniProtKB-SubCell"/>
</dbReference>
<name>A0A9D2JTM5_9FIRM</name>
<comment type="function">
    <text evidence="9">Component of the transport system for branched-chain amino acids.</text>
</comment>
<evidence type="ECO:0000256" key="4">
    <source>
        <dbReference type="ARBA" id="ARBA00022475"/>
    </source>
</evidence>
<evidence type="ECO:0000256" key="2">
    <source>
        <dbReference type="ARBA" id="ARBA00008540"/>
    </source>
</evidence>
<feature type="transmembrane region" description="Helical" evidence="9">
    <location>
        <begin position="118"/>
        <end position="135"/>
    </location>
</feature>
<evidence type="ECO:0000256" key="9">
    <source>
        <dbReference type="RuleBase" id="RU362122"/>
    </source>
</evidence>
<evidence type="ECO:0000313" key="11">
    <source>
        <dbReference type="Proteomes" id="UP000824056"/>
    </source>
</evidence>
<feature type="transmembrane region" description="Helical" evidence="9">
    <location>
        <begin position="40"/>
        <end position="67"/>
    </location>
</feature>
<dbReference type="GO" id="GO:0015188">
    <property type="term" value="F:L-isoleucine transmembrane transporter activity"/>
    <property type="evidence" value="ECO:0007669"/>
    <property type="project" value="TreeGrafter"/>
</dbReference>
<dbReference type="EMBL" id="DXBG01000228">
    <property type="protein sequence ID" value="HIZ66142.1"/>
    <property type="molecule type" value="Genomic_DNA"/>
</dbReference>
<keyword evidence="3 9" id="KW-0813">Transport</keyword>
<sequence length="136" mass="14695">MKKGMGKEICITGFAMFAIFFGSGNLIFPPQVGLLSGQYVLWAIAGLAFTGILFPMMAVASVGNVGYGLEDMMKHVTPWWHYLYMGLGILAVIFGTIPRCGGVAFETGVQGIFGNLPGEVRIGFLLVFFGVSYYFA</sequence>
<keyword evidence="4" id="KW-1003">Cell membrane</keyword>
<evidence type="ECO:0000256" key="7">
    <source>
        <dbReference type="ARBA" id="ARBA00022989"/>
    </source>
</evidence>
<reference evidence="10" key="2">
    <citation type="submission" date="2021-04" db="EMBL/GenBank/DDBJ databases">
        <authorList>
            <person name="Gilroy R."/>
        </authorList>
    </citation>
    <scope>NUCLEOTIDE SEQUENCE</scope>
    <source>
        <strain evidence="10">1068</strain>
    </source>
</reference>
<dbReference type="GO" id="GO:0015190">
    <property type="term" value="F:L-leucine transmembrane transporter activity"/>
    <property type="evidence" value="ECO:0007669"/>
    <property type="project" value="TreeGrafter"/>
</dbReference>
<evidence type="ECO:0000256" key="5">
    <source>
        <dbReference type="ARBA" id="ARBA00022692"/>
    </source>
</evidence>
<comment type="subcellular location">
    <subcellularLocation>
        <location evidence="1 9">Cell membrane</location>
        <topology evidence="1 9">Multi-pass membrane protein</topology>
    </subcellularLocation>
</comment>
<feature type="transmembrane region" description="Helical" evidence="9">
    <location>
        <begin position="9"/>
        <end position="28"/>
    </location>
</feature>
<dbReference type="GO" id="GO:0015818">
    <property type="term" value="P:isoleucine transport"/>
    <property type="evidence" value="ECO:0007669"/>
    <property type="project" value="TreeGrafter"/>
</dbReference>
<dbReference type="GO" id="GO:0015820">
    <property type="term" value="P:L-leucine transport"/>
    <property type="evidence" value="ECO:0007669"/>
    <property type="project" value="TreeGrafter"/>
</dbReference>
<evidence type="ECO:0000313" key="10">
    <source>
        <dbReference type="EMBL" id="HIZ66142.1"/>
    </source>
</evidence>
<feature type="transmembrane region" description="Helical" evidence="9">
    <location>
        <begin position="79"/>
        <end position="98"/>
    </location>
</feature>
<organism evidence="10 11">
    <name type="scientific">Candidatus Blautia pullicola</name>
    <dbReference type="NCBI Taxonomy" id="2838498"/>
    <lineage>
        <taxon>Bacteria</taxon>
        <taxon>Bacillati</taxon>
        <taxon>Bacillota</taxon>
        <taxon>Clostridia</taxon>
        <taxon>Lachnospirales</taxon>
        <taxon>Lachnospiraceae</taxon>
        <taxon>Blautia</taxon>
    </lineage>
</organism>
<dbReference type="InterPro" id="IPR004685">
    <property type="entry name" value="Brnchd-chn_aa_trnsp_Livcs"/>
</dbReference>
<proteinExistence type="inferred from homology"/>
<comment type="caution">
    <text evidence="10">The sequence shown here is derived from an EMBL/GenBank/DDBJ whole genome shotgun (WGS) entry which is preliminary data.</text>
</comment>
<keyword evidence="5 9" id="KW-0812">Transmembrane</keyword>
<evidence type="ECO:0000256" key="1">
    <source>
        <dbReference type="ARBA" id="ARBA00004651"/>
    </source>
</evidence>
<dbReference type="Pfam" id="PF05525">
    <property type="entry name" value="Branch_AA_trans"/>
    <property type="match status" value="1"/>
</dbReference>
<reference evidence="10" key="1">
    <citation type="journal article" date="2021" name="PeerJ">
        <title>Extensive microbial diversity within the chicken gut microbiome revealed by metagenomics and culture.</title>
        <authorList>
            <person name="Gilroy R."/>
            <person name="Ravi A."/>
            <person name="Getino M."/>
            <person name="Pursley I."/>
            <person name="Horton D.L."/>
            <person name="Alikhan N.F."/>
            <person name="Baker D."/>
            <person name="Gharbi K."/>
            <person name="Hall N."/>
            <person name="Watson M."/>
            <person name="Adriaenssens E.M."/>
            <person name="Foster-Nyarko E."/>
            <person name="Jarju S."/>
            <person name="Secka A."/>
            <person name="Antonio M."/>
            <person name="Oren A."/>
            <person name="Chaudhuri R.R."/>
            <person name="La Ragione R."/>
            <person name="Hildebrand F."/>
            <person name="Pallen M.J."/>
        </authorList>
    </citation>
    <scope>NUCLEOTIDE SEQUENCE</scope>
    <source>
        <strain evidence="10">1068</strain>
    </source>
</reference>
<protein>
    <recommendedName>
        <fullName evidence="9">Branched-chain amino acid transport system carrier protein</fullName>
    </recommendedName>
</protein>
<evidence type="ECO:0000256" key="3">
    <source>
        <dbReference type="ARBA" id="ARBA00022448"/>
    </source>
</evidence>
<accession>A0A9D2JTM5</accession>
<feature type="non-terminal residue" evidence="10">
    <location>
        <position position="136"/>
    </location>
</feature>
<evidence type="ECO:0000256" key="6">
    <source>
        <dbReference type="ARBA" id="ARBA00022970"/>
    </source>
</evidence>
<comment type="similarity">
    <text evidence="2 9">Belongs to the branched chain amino acid transporter family.</text>
</comment>
<keyword evidence="6 9" id="KW-0029">Amino-acid transport</keyword>
<dbReference type="PANTHER" id="PTHR30588:SF0">
    <property type="entry name" value="BRANCHED-CHAIN AMINO ACID PERMEASE BRNQ"/>
    <property type="match status" value="1"/>
</dbReference>
<dbReference type="AlphaFoldDB" id="A0A9D2JTM5"/>
<dbReference type="PANTHER" id="PTHR30588">
    <property type="entry name" value="BRANCHED-CHAIN AMINO ACID TRANSPORT SYSTEM 2 CARRIER PROTEIN"/>
    <property type="match status" value="1"/>
</dbReference>
<evidence type="ECO:0000256" key="8">
    <source>
        <dbReference type="ARBA" id="ARBA00023136"/>
    </source>
</evidence>
<keyword evidence="7 9" id="KW-1133">Transmembrane helix</keyword>
<dbReference type="GO" id="GO:0005304">
    <property type="term" value="F:L-valine transmembrane transporter activity"/>
    <property type="evidence" value="ECO:0007669"/>
    <property type="project" value="TreeGrafter"/>
</dbReference>